<feature type="compositionally biased region" description="Polar residues" evidence="5">
    <location>
        <begin position="32"/>
        <end position="43"/>
    </location>
</feature>
<evidence type="ECO:0000256" key="4">
    <source>
        <dbReference type="ARBA" id="ARBA00022807"/>
    </source>
</evidence>
<evidence type="ECO:0000256" key="6">
    <source>
        <dbReference type="SAM" id="SignalP"/>
    </source>
</evidence>
<dbReference type="AlphaFoldDB" id="A0A168L291"/>
<dbReference type="SUPFAM" id="SSF55383">
    <property type="entry name" value="Copper amine oxidase, domain N"/>
    <property type="match status" value="1"/>
</dbReference>
<dbReference type="GO" id="GO:0008234">
    <property type="term" value="F:cysteine-type peptidase activity"/>
    <property type="evidence" value="ECO:0007669"/>
    <property type="project" value="UniProtKB-KW"/>
</dbReference>
<feature type="signal peptide" evidence="6">
    <location>
        <begin position="1"/>
        <end position="33"/>
    </location>
</feature>
<dbReference type="SUPFAM" id="SSF54001">
    <property type="entry name" value="Cysteine proteinases"/>
    <property type="match status" value="1"/>
</dbReference>
<comment type="caution">
    <text evidence="8">The sequence shown here is derived from an EMBL/GenBank/DDBJ whole genome shotgun (WGS) entry which is preliminary data.</text>
</comment>
<dbReference type="GO" id="GO:0006508">
    <property type="term" value="P:proteolysis"/>
    <property type="evidence" value="ECO:0007669"/>
    <property type="project" value="UniProtKB-KW"/>
</dbReference>
<dbReference type="OrthoDB" id="9813118at2"/>
<dbReference type="InterPro" id="IPR000064">
    <property type="entry name" value="NLP_P60_dom"/>
</dbReference>
<keyword evidence="2" id="KW-0645">Protease</keyword>
<evidence type="ECO:0000256" key="1">
    <source>
        <dbReference type="ARBA" id="ARBA00007074"/>
    </source>
</evidence>
<evidence type="ECO:0000256" key="5">
    <source>
        <dbReference type="SAM" id="MobiDB-lite"/>
    </source>
</evidence>
<reference evidence="8 9" key="1">
    <citation type="submission" date="2016-03" db="EMBL/GenBank/DDBJ databases">
        <title>Draft genome sequence of Paenibacillus glacialis DSM 22343.</title>
        <authorList>
            <person name="Shin S.-K."/>
            <person name="Yi H."/>
        </authorList>
    </citation>
    <scope>NUCLEOTIDE SEQUENCE [LARGE SCALE GENOMIC DNA]</scope>
    <source>
        <strain evidence="8 9">DSM 22343</strain>
    </source>
</reference>
<feature type="chain" id="PRO_5038806371" description="NlpC/P60 domain-containing protein" evidence="6">
    <location>
        <begin position="34"/>
        <end position="312"/>
    </location>
</feature>
<keyword evidence="9" id="KW-1185">Reference proteome</keyword>
<dbReference type="STRING" id="494026.PGLA_10040"/>
<name>A0A168L291_9BACL</name>
<comment type="similarity">
    <text evidence="1">Belongs to the peptidase C40 family.</text>
</comment>
<accession>A0A168L291</accession>
<evidence type="ECO:0000259" key="7">
    <source>
        <dbReference type="PROSITE" id="PS51935"/>
    </source>
</evidence>
<dbReference type="Proteomes" id="UP000076967">
    <property type="component" value="Unassembled WGS sequence"/>
</dbReference>
<keyword evidence="6" id="KW-0732">Signal</keyword>
<sequence length="312" mass="34842">MLKSTHQRNRTLMIWITCILLVLCVSCSNSKTANDTNPATNTVKTKGSHSHSSPTTSGMFTDQVLHTDYSGKTWIPLQNAVQSLGLRMKDSGNAVQIGYTDPMYKARLGQEQASSLGKTVQLKEAPIRVNGQLYLTSDSLSSLLHTNVKWNQRYHRIEISPLHDDSPPNNKTPEKSLRIASTSADTGELISYAKTFLGVPYDFGAEPYEQSKKFDCSTFTQHVFKKFNVDLPRLARDQGKEGRDVKRDNLKPGDLIFFTVPDRFESNAIPGHVGIFIGDGKFIHTWGKPGVQISNLDTGYWSNVILFMRSVL</sequence>
<evidence type="ECO:0000313" key="8">
    <source>
        <dbReference type="EMBL" id="OAB42800.1"/>
    </source>
</evidence>
<keyword evidence="3" id="KW-0378">Hydrolase</keyword>
<evidence type="ECO:0000313" key="9">
    <source>
        <dbReference type="Proteomes" id="UP000076967"/>
    </source>
</evidence>
<dbReference type="PANTHER" id="PTHR47053:SF1">
    <property type="entry name" value="MUREIN DD-ENDOPEPTIDASE MEPH-RELATED"/>
    <property type="match status" value="1"/>
</dbReference>
<dbReference type="InterPro" id="IPR038765">
    <property type="entry name" value="Papain-like_cys_pep_sf"/>
</dbReference>
<protein>
    <recommendedName>
        <fullName evidence="7">NlpC/P60 domain-containing protein</fullName>
    </recommendedName>
</protein>
<dbReference type="InterPro" id="IPR012854">
    <property type="entry name" value="Cu_amine_oxidase-like_N"/>
</dbReference>
<dbReference type="EMBL" id="LVJH01000017">
    <property type="protein sequence ID" value="OAB42800.1"/>
    <property type="molecule type" value="Genomic_DNA"/>
</dbReference>
<proteinExistence type="inferred from homology"/>
<dbReference type="Pfam" id="PF00877">
    <property type="entry name" value="NLPC_P60"/>
    <property type="match status" value="1"/>
</dbReference>
<dbReference type="PANTHER" id="PTHR47053">
    <property type="entry name" value="MUREIN DD-ENDOPEPTIDASE MEPH-RELATED"/>
    <property type="match status" value="1"/>
</dbReference>
<dbReference type="PROSITE" id="PS51935">
    <property type="entry name" value="NLPC_P60"/>
    <property type="match status" value="1"/>
</dbReference>
<feature type="domain" description="NlpC/P60" evidence="7">
    <location>
        <begin position="183"/>
        <end position="312"/>
    </location>
</feature>
<organism evidence="8 9">
    <name type="scientific">Paenibacillus glacialis</name>
    <dbReference type="NCBI Taxonomy" id="494026"/>
    <lineage>
        <taxon>Bacteria</taxon>
        <taxon>Bacillati</taxon>
        <taxon>Bacillota</taxon>
        <taxon>Bacilli</taxon>
        <taxon>Bacillales</taxon>
        <taxon>Paenibacillaceae</taxon>
        <taxon>Paenibacillus</taxon>
    </lineage>
</organism>
<dbReference type="Pfam" id="PF07833">
    <property type="entry name" value="Cu_amine_oxidN1"/>
    <property type="match status" value="1"/>
</dbReference>
<dbReference type="InterPro" id="IPR036582">
    <property type="entry name" value="Mao_N_sf"/>
</dbReference>
<evidence type="ECO:0000256" key="3">
    <source>
        <dbReference type="ARBA" id="ARBA00022801"/>
    </source>
</evidence>
<evidence type="ECO:0000256" key="2">
    <source>
        <dbReference type="ARBA" id="ARBA00022670"/>
    </source>
</evidence>
<feature type="region of interest" description="Disordered" evidence="5">
    <location>
        <begin position="32"/>
        <end position="57"/>
    </location>
</feature>
<dbReference type="Gene3D" id="3.90.1720.10">
    <property type="entry name" value="endopeptidase domain like (from Nostoc punctiforme)"/>
    <property type="match status" value="1"/>
</dbReference>
<dbReference type="InterPro" id="IPR051202">
    <property type="entry name" value="Peptidase_C40"/>
</dbReference>
<keyword evidence="4" id="KW-0788">Thiol protease</keyword>
<gene>
    <name evidence="8" type="ORF">PGLA_10040</name>
</gene>